<accession>A0A077AWP4</accession>
<comment type="subcellular location">
    <subcellularLocation>
        <location evidence="1 12">Cell membrane</location>
        <topology evidence="1 12">Multi-pass membrane protein</topology>
    </subcellularLocation>
</comment>
<dbReference type="GO" id="GO:0006508">
    <property type="term" value="P:proteolysis"/>
    <property type="evidence" value="ECO:0007669"/>
    <property type="project" value="UniProtKB-KW"/>
</dbReference>
<evidence type="ECO:0000256" key="10">
    <source>
        <dbReference type="ARBA" id="ARBA00023049"/>
    </source>
</evidence>
<protein>
    <recommendedName>
        <fullName evidence="12">Protease HtpX homolog</fullName>
        <ecNumber evidence="12">3.4.24.-</ecNumber>
    </recommendedName>
</protein>
<dbReference type="EC" id="3.4.24.-" evidence="12"/>
<keyword evidence="6 12" id="KW-0479">Metal-binding</keyword>
<feature type="transmembrane region" description="Helical" evidence="12">
    <location>
        <begin position="141"/>
        <end position="158"/>
    </location>
</feature>
<keyword evidence="15" id="KW-1185">Reference proteome</keyword>
<dbReference type="HOGENOM" id="CLU_042266_3_0_5"/>
<dbReference type="InterPro" id="IPR001915">
    <property type="entry name" value="Peptidase_M48"/>
</dbReference>
<dbReference type="Gene3D" id="3.30.2010.10">
    <property type="entry name" value="Metalloproteases ('zincins'), catalytic domain"/>
    <property type="match status" value="1"/>
</dbReference>
<feature type="transmembrane region" description="Helical" evidence="12">
    <location>
        <begin position="178"/>
        <end position="199"/>
    </location>
</feature>
<feature type="transmembrane region" description="Helical" evidence="12">
    <location>
        <begin position="7"/>
        <end position="25"/>
    </location>
</feature>
<dbReference type="InterPro" id="IPR022919">
    <property type="entry name" value="Pept_M48_protease_HtpX"/>
</dbReference>
<dbReference type="AlphaFoldDB" id="A0A077AWP4"/>
<dbReference type="eggNOG" id="COG0501">
    <property type="taxonomic scope" value="Bacteria"/>
</dbReference>
<organism evidence="14 15">
    <name type="scientific">Candidatus Odyssella acanthamoebae</name>
    <dbReference type="NCBI Taxonomy" id="91604"/>
    <lineage>
        <taxon>Bacteria</taxon>
        <taxon>Pseudomonadati</taxon>
        <taxon>Pseudomonadota</taxon>
        <taxon>Alphaproteobacteria</taxon>
        <taxon>Holosporales</taxon>
        <taxon>Candidatus Paracaedibacteraceae</taxon>
        <taxon>Candidatus Odyssella</taxon>
    </lineage>
</organism>
<keyword evidence="8 12" id="KW-0862">Zinc</keyword>
<evidence type="ECO:0000256" key="11">
    <source>
        <dbReference type="ARBA" id="ARBA00023136"/>
    </source>
</evidence>
<dbReference type="NCBIfam" id="NF002826">
    <property type="entry name" value="PRK03001.1"/>
    <property type="match status" value="1"/>
</dbReference>
<keyword evidence="9 12" id="KW-1133">Transmembrane helix</keyword>
<dbReference type="HAMAP" id="MF_00188">
    <property type="entry name" value="Pept_M48_protease_HtpX"/>
    <property type="match status" value="1"/>
</dbReference>
<comment type="similarity">
    <text evidence="2 12">Belongs to the peptidase M48B family.</text>
</comment>
<evidence type="ECO:0000256" key="2">
    <source>
        <dbReference type="ARBA" id="ARBA00009779"/>
    </source>
</evidence>
<dbReference type="CDD" id="cd07336">
    <property type="entry name" value="M48B_HtpX_like"/>
    <property type="match status" value="1"/>
</dbReference>
<evidence type="ECO:0000256" key="9">
    <source>
        <dbReference type="ARBA" id="ARBA00022989"/>
    </source>
</evidence>
<keyword evidence="7 12" id="KW-0378">Hydrolase</keyword>
<dbReference type="NCBIfam" id="NF002363">
    <property type="entry name" value="PRK01345.1"/>
    <property type="match status" value="1"/>
</dbReference>
<keyword evidence="5 12" id="KW-0812">Transmembrane</keyword>
<dbReference type="OrthoDB" id="15218at2"/>
<feature type="binding site" evidence="12">
    <location>
        <position position="204"/>
    </location>
    <ligand>
        <name>Zn(2+)</name>
        <dbReference type="ChEBI" id="CHEBI:29105"/>
        <note>catalytic</note>
    </ligand>
</feature>
<dbReference type="RefSeq" id="WP_038465706.1">
    <property type="nucleotide sequence ID" value="NZ_CP008941.1"/>
</dbReference>
<evidence type="ECO:0000256" key="3">
    <source>
        <dbReference type="ARBA" id="ARBA00022475"/>
    </source>
</evidence>
<evidence type="ECO:0000313" key="14">
    <source>
        <dbReference type="EMBL" id="AIK96901.1"/>
    </source>
</evidence>
<evidence type="ECO:0000256" key="7">
    <source>
        <dbReference type="ARBA" id="ARBA00022801"/>
    </source>
</evidence>
<dbReference type="STRING" id="91604.ID47_09390"/>
<dbReference type="GO" id="GO:0005886">
    <property type="term" value="C:plasma membrane"/>
    <property type="evidence" value="ECO:0007669"/>
    <property type="project" value="UniProtKB-SubCell"/>
</dbReference>
<evidence type="ECO:0000256" key="6">
    <source>
        <dbReference type="ARBA" id="ARBA00022723"/>
    </source>
</evidence>
<dbReference type="PANTHER" id="PTHR43221:SF1">
    <property type="entry name" value="PROTEASE HTPX"/>
    <property type="match status" value="1"/>
</dbReference>
<dbReference type="GO" id="GO:0008270">
    <property type="term" value="F:zinc ion binding"/>
    <property type="evidence" value="ECO:0007669"/>
    <property type="project" value="UniProtKB-UniRule"/>
</dbReference>
<evidence type="ECO:0000256" key="4">
    <source>
        <dbReference type="ARBA" id="ARBA00022670"/>
    </source>
</evidence>
<evidence type="ECO:0000256" key="1">
    <source>
        <dbReference type="ARBA" id="ARBA00004651"/>
    </source>
</evidence>
<evidence type="ECO:0000259" key="13">
    <source>
        <dbReference type="Pfam" id="PF01435"/>
    </source>
</evidence>
<proteinExistence type="inferred from homology"/>
<keyword evidence="4 12" id="KW-0645">Protease</keyword>
<comment type="cofactor">
    <cofactor evidence="12">
        <name>Zn(2+)</name>
        <dbReference type="ChEBI" id="CHEBI:29105"/>
    </cofactor>
    <text evidence="12">Binds 1 zinc ion per subunit.</text>
</comment>
<keyword evidence="11 12" id="KW-0472">Membrane</keyword>
<keyword evidence="10 12" id="KW-0482">Metalloprotease</keyword>
<dbReference type="Proteomes" id="UP000028926">
    <property type="component" value="Chromosome"/>
</dbReference>
<reference evidence="14 15" key="1">
    <citation type="submission" date="2014-07" db="EMBL/GenBank/DDBJ databases">
        <title>Comparative genomic insights into amoeba endosymbionts belonging to the families of Holosporaceae and Candidatus Midichloriaceae within Rickettsiales.</title>
        <authorList>
            <person name="Wang Z."/>
            <person name="Wu M."/>
        </authorList>
    </citation>
    <scope>NUCLEOTIDE SEQUENCE [LARGE SCALE GENOMIC DNA]</scope>
    <source>
        <strain evidence="14">PRA3</strain>
    </source>
</reference>
<feature type="binding site" evidence="12">
    <location>
        <position position="135"/>
    </location>
    <ligand>
        <name>Zn(2+)</name>
        <dbReference type="ChEBI" id="CHEBI:29105"/>
        <note>catalytic</note>
    </ligand>
</feature>
<gene>
    <name evidence="12" type="primary">htpX</name>
    <name evidence="14" type="ORF">ID47_09390</name>
</gene>
<name>A0A077AWP4_9PROT</name>
<dbReference type="EMBL" id="CP008941">
    <property type="protein sequence ID" value="AIK96901.1"/>
    <property type="molecule type" value="Genomic_DNA"/>
</dbReference>
<sequence length="297" mass="32158">MHNHTRTFILIAVIAALFVGVGHLIGGSQGALMAFLLAGALNFYAYWNSDKIVLRLYNAQEVAPHAQPDFYRIVQTLAQQANLPMPRVYIIDSPQPNAFATGRNPQNAAVAATTGLLQLLDSRQISGVMAHELAHIANRDTLTMTLTATLAGAIGYLAQLPFLFGGHHREGEQRSHGIIVHLVVMVLAPLAAMLVQMAISRTREYSADELGSKISGDPMALAGALEQIDAAAHRVDNQVAEENPATAHMFIINPLSAGGVDNLFSTHPKTENRVRRLAALAQEQSNQTIIRRRGPWG</sequence>
<feature type="active site" evidence="12">
    <location>
        <position position="132"/>
    </location>
</feature>
<evidence type="ECO:0000256" key="12">
    <source>
        <dbReference type="HAMAP-Rule" id="MF_00188"/>
    </source>
</evidence>
<dbReference type="Pfam" id="PF01435">
    <property type="entry name" value="Peptidase_M48"/>
    <property type="match status" value="1"/>
</dbReference>
<dbReference type="PANTHER" id="PTHR43221">
    <property type="entry name" value="PROTEASE HTPX"/>
    <property type="match status" value="1"/>
</dbReference>
<feature type="domain" description="Peptidase M48" evidence="13">
    <location>
        <begin position="65"/>
        <end position="279"/>
    </location>
</feature>
<dbReference type="KEGG" id="paca:ID47_09390"/>
<evidence type="ECO:0000256" key="5">
    <source>
        <dbReference type="ARBA" id="ARBA00022692"/>
    </source>
</evidence>
<dbReference type="InterPro" id="IPR050083">
    <property type="entry name" value="HtpX_protease"/>
</dbReference>
<evidence type="ECO:0000313" key="15">
    <source>
        <dbReference type="Proteomes" id="UP000028926"/>
    </source>
</evidence>
<keyword evidence="3 12" id="KW-1003">Cell membrane</keyword>
<feature type="binding site" evidence="12">
    <location>
        <position position="131"/>
    </location>
    <ligand>
        <name>Zn(2+)</name>
        <dbReference type="ChEBI" id="CHEBI:29105"/>
        <note>catalytic</note>
    </ligand>
</feature>
<feature type="transmembrane region" description="Helical" evidence="12">
    <location>
        <begin position="31"/>
        <end position="47"/>
    </location>
</feature>
<dbReference type="GO" id="GO:0004222">
    <property type="term" value="F:metalloendopeptidase activity"/>
    <property type="evidence" value="ECO:0007669"/>
    <property type="project" value="UniProtKB-UniRule"/>
</dbReference>
<evidence type="ECO:0000256" key="8">
    <source>
        <dbReference type="ARBA" id="ARBA00022833"/>
    </source>
</evidence>